<reference evidence="3" key="1">
    <citation type="submission" date="2013-06" db="EMBL/GenBank/DDBJ databases">
        <authorList>
            <person name="Zhao Q."/>
        </authorList>
    </citation>
    <scope>NUCLEOTIDE SEQUENCE</scope>
    <source>
        <strain evidence="3">cv. W1943</strain>
    </source>
</reference>
<dbReference type="OMA" id="EWGWEGW"/>
<sequence length="108" mass="11702">MGGVEVLGDDLLRLPSPAALVRATLADRMATLLSIENLFPNLTDFDSLDVLFDSCSRCFFSNSDILLFFFNAGDNPNSSEEPINEGPGLEWGWEGWKGKGEEGGGCRA</sequence>
<dbReference type="HOGENOM" id="CLU_175100_0_0_1"/>
<reference evidence="2" key="2">
    <citation type="submission" date="2015-06" db="UniProtKB">
        <authorList>
            <consortium name="EnsemblPlants"/>
        </authorList>
    </citation>
    <scope>IDENTIFICATION</scope>
</reference>
<organism evidence="2 3">
    <name type="scientific">Oryza rufipogon</name>
    <name type="common">Brownbeard rice</name>
    <name type="synonym">Asian wild rice</name>
    <dbReference type="NCBI Taxonomy" id="4529"/>
    <lineage>
        <taxon>Eukaryota</taxon>
        <taxon>Viridiplantae</taxon>
        <taxon>Streptophyta</taxon>
        <taxon>Embryophyta</taxon>
        <taxon>Tracheophyta</taxon>
        <taxon>Spermatophyta</taxon>
        <taxon>Magnoliopsida</taxon>
        <taxon>Liliopsida</taxon>
        <taxon>Poales</taxon>
        <taxon>Poaceae</taxon>
        <taxon>BOP clade</taxon>
        <taxon>Oryzoideae</taxon>
        <taxon>Oryzeae</taxon>
        <taxon>Oryzinae</taxon>
        <taxon>Oryza</taxon>
    </lineage>
</organism>
<dbReference type="Proteomes" id="UP000008022">
    <property type="component" value="Unassembled WGS sequence"/>
</dbReference>
<accession>A0A0E0N9M7</accession>
<keyword evidence="3" id="KW-1185">Reference proteome</keyword>
<evidence type="ECO:0000313" key="2">
    <source>
        <dbReference type="EnsemblPlants" id="ORUFI02G03270.1"/>
    </source>
</evidence>
<dbReference type="EnsemblPlants" id="ORUFI02G03270.1">
    <property type="protein sequence ID" value="ORUFI02G03270.1"/>
    <property type="gene ID" value="ORUFI02G03270"/>
</dbReference>
<feature type="compositionally biased region" description="Low complexity" evidence="1">
    <location>
        <begin position="85"/>
        <end position="94"/>
    </location>
</feature>
<proteinExistence type="predicted"/>
<evidence type="ECO:0000313" key="3">
    <source>
        <dbReference type="Proteomes" id="UP000008022"/>
    </source>
</evidence>
<dbReference type="AlphaFoldDB" id="A0A0E0N9M7"/>
<protein>
    <submittedName>
        <fullName evidence="2">Uncharacterized protein</fullName>
    </submittedName>
</protein>
<evidence type="ECO:0000256" key="1">
    <source>
        <dbReference type="SAM" id="MobiDB-lite"/>
    </source>
</evidence>
<name>A0A0E0N9M7_ORYRU</name>
<feature type="compositionally biased region" description="Basic and acidic residues" evidence="1">
    <location>
        <begin position="96"/>
        <end position="108"/>
    </location>
</feature>
<dbReference type="Gramene" id="ORUFI02G03270.1">
    <property type="protein sequence ID" value="ORUFI02G03270.1"/>
    <property type="gene ID" value="ORUFI02G03270"/>
</dbReference>
<feature type="region of interest" description="Disordered" evidence="1">
    <location>
        <begin position="79"/>
        <end position="108"/>
    </location>
</feature>